<name>A0ACB8U8G5_9APHY</name>
<proteinExistence type="predicted"/>
<dbReference type="EMBL" id="MU274907">
    <property type="protein sequence ID" value="KAI0090526.1"/>
    <property type="molecule type" value="Genomic_DNA"/>
</dbReference>
<evidence type="ECO:0000313" key="2">
    <source>
        <dbReference type="Proteomes" id="UP001055072"/>
    </source>
</evidence>
<accession>A0ACB8U8G5</accession>
<organism evidence="1 2">
    <name type="scientific">Irpex rosettiformis</name>
    <dbReference type="NCBI Taxonomy" id="378272"/>
    <lineage>
        <taxon>Eukaryota</taxon>
        <taxon>Fungi</taxon>
        <taxon>Dikarya</taxon>
        <taxon>Basidiomycota</taxon>
        <taxon>Agaricomycotina</taxon>
        <taxon>Agaricomycetes</taxon>
        <taxon>Polyporales</taxon>
        <taxon>Irpicaceae</taxon>
        <taxon>Irpex</taxon>
    </lineage>
</organism>
<comment type="caution">
    <text evidence="1">The sequence shown here is derived from an EMBL/GenBank/DDBJ whole genome shotgun (WGS) entry which is preliminary data.</text>
</comment>
<keyword evidence="2" id="KW-1185">Reference proteome</keyword>
<dbReference type="Proteomes" id="UP001055072">
    <property type="component" value="Unassembled WGS sequence"/>
</dbReference>
<sequence length="389" mass="41647">MSSELLKLYHTGDYDAIARVKMEEQKTIKTTADKIASTNQAFEQVTLKNGEKIHMARTDEATTYCRVLPGSISKLGNGKAECVAHITSISHTTNTGTVTTIPLKNLDSKLLDLGETSVTASLSSWFTDILKRGFNGAMEGLVDLLHSALAAWDLVSSSAKLRLVEAGVVLVGSAIGGVLGGPVGALIGGAVAYGVFQLVLYALTKYTLIGSVYNFDPDHDWSIDDNFYGRNEHKVQGPSPGPISRCHPAGKYVIPGMNIASDVGSAAVYFKTFIFENDYSIAGFTVAGLVRRNDTTRGESPVGVNFAYRIEKMADNSMALNVNTGHSAGSYFVNDLDGGSHTTKTKRLERDGDVRAIITSPELSSTPNDIYSCVVSIGTPPKDWHAVGQ</sequence>
<evidence type="ECO:0000313" key="1">
    <source>
        <dbReference type="EMBL" id="KAI0090526.1"/>
    </source>
</evidence>
<gene>
    <name evidence="1" type="ORF">BDY19DRAFT_935661</name>
</gene>
<protein>
    <submittedName>
        <fullName evidence="1">Uncharacterized protein</fullName>
    </submittedName>
</protein>
<reference evidence="1" key="1">
    <citation type="journal article" date="2021" name="Environ. Microbiol.">
        <title>Gene family expansions and transcriptome signatures uncover fungal adaptations to wood decay.</title>
        <authorList>
            <person name="Hage H."/>
            <person name="Miyauchi S."/>
            <person name="Viragh M."/>
            <person name="Drula E."/>
            <person name="Min B."/>
            <person name="Chaduli D."/>
            <person name="Navarro D."/>
            <person name="Favel A."/>
            <person name="Norest M."/>
            <person name="Lesage-Meessen L."/>
            <person name="Balint B."/>
            <person name="Merenyi Z."/>
            <person name="de Eugenio L."/>
            <person name="Morin E."/>
            <person name="Martinez A.T."/>
            <person name="Baldrian P."/>
            <person name="Stursova M."/>
            <person name="Martinez M.J."/>
            <person name="Novotny C."/>
            <person name="Magnuson J.K."/>
            <person name="Spatafora J.W."/>
            <person name="Maurice S."/>
            <person name="Pangilinan J."/>
            <person name="Andreopoulos W."/>
            <person name="LaButti K."/>
            <person name="Hundley H."/>
            <person name="Na H."/>
            <person name="Kuo A."/>
            <person name="Barry K."/>
            <person name="Lipzen A."/>
            <person name="Henrissat B."/>
            <person name="Riley R."/>
            <person name="Ahrendt S."/>
            <person name="Nagy L.G."/>
            <person name="Grigoriev I.V."/>
            <person name="Martin F."/>
            <person name="Rosso M.N."/>
        </authorList>
    </citation>
    <scope>NUCLEOTIDE SEQUENCE</scope>
    <source>
        <strain evidence="1">CBS 384.51</strain>
    </source>
</reference>